<evidence type="ECO:0000259" key="9">
    <source>
        <dbReference type="PROSITE" id="PS50109"/>
    </source>
</evidence>
<keyword evidence="7 10" id="KW-0067">ATP-binding</keyword>
<dbReference type="PANTHER" id="PTHR34220:SF11">
    <property type="entry name" value="SENSOR PROTEIN KINASE HPTS"/>
    <property type="match status" value="1"/>
</dbReference>
<name>A0A9X4KS78_9BACL</name>
<protein>
    <submittedName>
        <fullName evidence="10">ATP-binding protein</fullName>
    </submittedName>
</protein>
<sequence>MENAVKHSRKAGNDEPVRIEAAMEAGVVRVTVSDRGAGMTPEQVARIVAEAHAEPDMLSSDGRHIGLRNVLARCRLSYGDAFRFEIRSAENEGTAITLLLPETRR</sequence>
<dbReference type="AlphaFoldDB" id="A0A9X4KS78"/>
<dbReference type="Pfam" id="PF02518">
    <property type="entry name" value="HATPase_c"/>
    <property type="match status" value="1"/>
</dbReference>
<evidence type="ECO:0000256" key="6">
    <source>
        <dbReference type="ARBA" id="ARBA00022777"/>
    </source>
</evidence>
<dbReference type="GO" id="GO:0000160">
    <property type="term" value="P:phosphorelay signal transduction system"/>
    <property type="evidence" value="ECO:0007669"/>
    <property type="project" value="UniProtKB-KW"/>
</dbReference>
<accession>A0A9X4KS78</accession>
<comment type="subcellular location">
    <subcellularLocation>
        <location evidence="1">Cell membrane</location>
        <topology evidence="1">Multi-pass membrane protein</topology>
    </subcellularLocation>
</comment>
<keyword evidence="2" id="KW-1003">Cell membrane</keyword>
<keyword evidence="2" id="KW-0472">Membrane</keyword>
<dbReference type="InterPro" id="IPR036890">
    <property type="entry name" value="HATPase_C_sf"/>
</dbReference>
<evidence type="ECO:0000313" key="10">
    <source>
        <dbReference type="EMBL" id="MDG0809955.1"/>
    </source>
</evidence>
<dbReference type="Proteomes" id="UP001153404">
    <property type="component" value="Unassembled WGS sequence"/>
</dbReference>
<comment type="caution">
    <text evidence="10">The sequence shown here is derived from an EMBL/GenBank/DDBJ whole genome shotgun (WGS) entry which is preliminary data.</text>
</comment>
<keyword evidence="5" id="KW-0547">Nucleotide-binding</keyword>
<dbReference type="SUPFAM" id="SSF55874">
    <property type="entry name" value="ATPase domain of HSP90 chaperone/DNA topoisomerase II/histidine kinase"/>
    <property type="match status" value="1"/>
</dbReference>
<organism evidence="10 11">
    <name type="scientific">Cohnella rhizosphaerae</name>
    <dbReference type="NCBI Taxonomy" id="1457232"/>
    <lineage>
        <taxon>Bacteria</taxon>
        <taxon>Bacillati</taxon>
        <taxon>Bacillota</taxon>
        <taxon>Bacilli</taxon>
        <taxon>Bacillales</taxon>
        <taxon>Paenibacillaceae</taxon>
        <taxon>Cohnella</taxon>
    </lineage>
</organism>
<evidence type="ECO:0000256" key="1">
    <source>
        <dbReference type="ARBA" id="ARBA00004651"/>
    </source>
</evidence>
<gene>
    <name evidence="10" type="ORF">OMP40_11830</name>
</gene>
<dbReference type="Gene3D" id="3.30.565.10">
    <property type="entry name" value="Histidine kinase-like ATPase, C-terminal domain"/>
    <property type="match status" value="1"/>
</dbReference>
<dbReference type="InterPro" id="IPR050640">
    <property type="entry name" value="Bact_2-comp_sensor_kinase"/>
</dbReference>
<dbReference type="InterPro" id="IPR003594">
    <property type="entry name" value="HATPase_dom"/>
</dbReference>
<keyword evidence="8" id="KW-0902">Two-component regulatory system</keyword>
<keyword evidence="11" id="KW-1185">Reference proteome</keyword>
<dbReference type="InterPro" id="IPR005467">
    <property type="entry name" value="His_kinase_dom"/>
</dbReference>
<evidence type="ECO:0000256" key="8">
    <source>
        <dbReference type="ARBA" id="ARBA00023012"/>
    </source>
</evidence>
<reference evidence="10" key="1">
    <citation type="submission" date="2022-10" db="EMBL/GenBank/DDBJ databases">
        <title>Comparative genomic analysis of Cohnella hashimotonis sp. nov., isolated from the International Space Station.</title>
        <authorList>
            <person name="Simpson A."/>
            <person name="Venkateswaran K."/>
        </authorList>
    </citation>
    <scope>NUCLEOTIDE SEQUENCE</scope>
    <source>
        <strain evidence="10">DSM 28161</strain>
    </source>
</reference>
<evidence type="ECO:0000313" key="11">
    <source>
        <dbReference type="Proteomes" id="UP001153404"/>
    </source>
</evidence>
<proteinExistence type="predicted"/>
<evidence type="ECO:0000256" key="7">
    <source>
        <dbReference type="ARBA" id="ARBA00022840"/>
    </source>
</evidence>
<evidence type="ECO:0000256" key="4">
    <source>
        <dbReference type="ARBA" id="ARBA00022679"/>
    </source>
</evidence>
<dbReference type="PROSITE" id="PS50109">
    <property type="entry name" value="HIS_KIN"/>
    <property type="match status" value="1"/>
</dbReference>
<keyword evidence="6" id="KW-0418">Kinase</keyword>
<evidence type="ECO:0000256" key="5">
    <source>
        <dbReference type="ARBA" id="ARBA00022741"/>
    </source>
</evidence>
<feature type="domain" description="Histidine kinase" evidence="9">
    <location>
        <begin position="1"/>
        <end position="104"/>
    </location>
</feature>
<evidence type="ECO:0000256" key="3">
    <source>
        <dbReference type="ARBA" id="ARBA00022553"/>
    </source>
</evidence>
<keyword evidence="4" id="KW-0808">Transferase</keyword>
<dbReference type="GO" id="GO:0005886">
    <property type="term" value="C:plasma membrane"/>
    <property type="evidence" value="ECO:0007669"/>
    <property type="project" value="UniProtKB-SubCell"/>
</dbReference>
<evidence type="ECO:0000256" key="2">
    <source>
        <dbReference type="ARBA" id="ARBA00022475"/>
    </source>
</evidence>
<dbReference type="GO" id="GO:0016301">
    <property type="term" value="F:kinase activity"/>
    <property type="evidence" value="ECO:0007669"/>
    <property type="project" value="UniProtKB-KW"/>
</dbReference>
<dbReference type="PANTHER" id="PTHR34220">
    <property type="entry name" value="SENSOR HISTIDINE KINASE YPDA"/>
    <property type="match status" value="1"/>
</dbReference>
<dbReference type="GO" id="GO:0005524">
    <property type="term" value="F:ATP binding"/>
    <property type="evidence" value="ECO:0007669"/>
    <property type="project" value="UniProtKB-KW"/>
</dbReference>
<dbReference type="EMBL" id="JAPDIA010000003">
    <property type="protein sequence ID" value="MDG0809955.1"/>
    <property type="molecule type" value="Genomic_DNA"/>
</dbReference>
<keyword evidence="3" id="KW-0597">Phosphoprotein</keyword>